<organism evidence="1 2">
    <name type="scientific">Parathielavia hyrcaniae</name>
    <dbReference type="NCBI Taxonomy" id="113614"/>
    <lineage>
        <taxon>Eukaryota</taxon>
        <taxon>Fungi</taxon>
        <taxon>Dikarya</taxon>
        <taxon>Ascomycota</taxon>
        <taxon>Pezizomycotina</taxon>
        <taxon>Sordariomycetes</taxon>
        <taxon>Sordariomycetidae</taxon>
        <taxon>Sordariales</taxon>
        <taxon>Chaetomiaceae</taxon>
        <taxon>Parathielavia</taxon>
    </lineage>
</organism>
<accession>A0AAN6T4T1</accession>
<dbReference type="EMBL" id="MU863627">
    <property type="protein sequence ID" value="KAK4104231.1"/>
    <property type="molecule type" value="Genomic_DNA"/>
</dbReference>
<evidence type="ECO:0000313" key="1">
    <source>
        <dbReference type="EMBL" id="KAK4104231.1"/>
    </source>
</evidence>
<comment type="caution">
    <text evidence="1">The sequence shown here is derived from an EMBL/GenBank/DDBJ whole genome shotgun (WGS) entry which is preliminary data.</text>
</comment>
<dbReference type="AlphaFoldDB" id="A0AAN6T4T1"/>
<protein>
    <submittedName>
        <fullName evidence="1">Uncharacterized protein</fullName>
    </submittedName>
</protein>
<proteinExistence type="predicted"/>
<dbReference type="Proteomes" id="UP001305647">
    <property type="component" value="Unassembled WGS sequence"/>
</dbReference>
<reference evidence="1" key="2">
    <citation type="submission" date="2023-05" db="EMBL/GenBank/DDBJ databases">
        <authorList>
            <consortium name="Lawrence Berkeley National Laboratory"/>
            <person name="Steindorff A."/>
            <person name="Hensen N."/>
            <person name="Bonometti L."/>
            <person name="Westerberg I."/>
            <person name="Brannstrom I.O."/>
            <person name="Guillou S."/>
            <person name="Cros-Aarteil S."/>
            <person name="Calhoun S."/>
            <person name="Haridas S."/>
            <person name="Kuo A."/>
            <person name="Mondo S."/>
            <person name="Pangilinan J."/>
            <person name="Riley R."/>
            <person name="Labutti K."/>
            <person name="Andreopoulos B."/>
            <person name="Lipzen A."/>
            <person name="Chen C."/>
            <person name="Yanf M."/>
            <person name="Daum C."/>
            <person name="Ng V."/>
            <person name="Clum A."/>
            <person name="Ohm R."/>
            <person name="Martin F."/>
            <person name="Silar P."/>
            <person name="Natvig D."/>
            <person name="Lalanne C."/>
            <person name="Gautier V."/>
            <person name="Ament-Velasquez S.L."/>
            <person name="Kruys A."/>
            <person name="Hutchinson M.I."/>
            <person name="Powell A.J."/>
            <person name="Barry K."/>
            <person name="Miller A.N."/>
            <person name="Grigoriev I.V."/>
            <person name="Debuchy R."/>
            <person name="Gladieux P."/>
            <person name="Thoren M.H."/>
            <person name="Johannesson H."/>
        </authorList>
    </citation>
    <scope>NUCLEOTIDE SEQUENCE</scope>
    <source>
        <strain evidence="1">CBS 757.83</strain>
    </source>
</reference>
<keyword evidence="2" id="KW-1185">Reference proteome</keyword>
<gene>
    <name evidence="1" type="ORF">N658DRAFT_247889</name>
</gene>
<sequence length="91" mass="10526">MRKKKKKKGKNLLRPFCMRNSGGSKYLFCCCGTFRVACAFRQGTLPSRRKEGRNHGTQFHQPWRNPTQVLKMSSKDIILRLLSSIGSRGYF</sequence>
<evidence type="ECO:0000313" key="2">
    <source>
        <dbReference type="Proteomes" id="UP001305647"/>
    </source>
</evidence>
<reference evidence="1" key="1">
    <citation type="journal article" date="2023" name="Mol. Phylogenet. Evol.">
        <title>Genome-scale phylogeny and comparative genomics of the fungal order Sordariales.</title>
        <authorList>
            <person name="Hensen N."/>
            <person name="Bonometti L."/>
            <person name="Westerberg I."/>
            <person name="Brannstrom I.O."/>
            <person name="Guillou S."/>
            <person name="Cros-Aarteil S."/>
            <person name="Calhoun S."/>
            <person name="Haridas S."/>
            <person name="Kuo A."/>
            <person name="Mondo S."/>
            <person name="Pangilinan J."/>
            <person name="Riley R."/>
            <person name="LaButti K."/>
            <person name="Andreopoulos B."/>
            <person name="Lipzen A."/>
            <person name="Chen C."/>
            <person name="Yan M."/>
            <person name="Daum C."/>
            <person name="Ng V."/>
            <person name="Clum A."/>
            <person name="Steindorff A."/>
            <person name="Ohm R.A."/>
            <person name="Martin F."/>
            <person name="Silar P."/>
            <person name="Natvig D.O."/>
            <person name="Lalanne C."/>
            <person name="Gautier V."/>
            <person name="Ament-Velasquez S.L."/>
            <person name="Kruys A."/>
            <person name="Hutchinson M.I."/>
            <person name="Powell A.J."/>
            <person name="Barry K."/>
            <person name="Miller A.N."/>
            <person name="Grigoriev I.V."/>
            <person name="Debuchy R."/>
            <person name="Gladieux P."/>
            <person name="Hiltunen Thoren M."/>
            <person name="Johannesson H."/>
        </authorList>
    </citation>
    <scope>NUCLEOTIDE SEQUENCE</scope>
    <source>
        <strain evidence="1">CBS 757.83</strain>
    </source>
</reference>
<name>A0AAN6T4T1_9PEZI</name>